<name>A0A1S2VJL5_9BACT</name>
<organism evidence="1 2">
    <name type="scientific">Arsenicibacter rosenii</name>
    <dbReference type="NCBI Taxonomy" id="1750698"/>
    <lineage>
        <taxon>Bacteria</taxon>
        <taxon>Pseudomonadati</taxon>
        <taxon>Bacteroidota</taxon>
        <taxon>Cytophagia</taxon>
        <taxon>Cytophagales</taxon>
        <taxon>Spirosomataceae</taxon>
        <taxon>Arsenicibacter</taxon>
    </lineage>
</organism>
<comment type="caution">
    <text evidence="1">The sequence shown here is derived from an EMBL/GenBank/DDBJ whole genome shotgun (WGS) entry which is preliminary data.</text>
</comment>
<reference evidence="1 2" key="1">
    <citation type="submission" date="2016-10" db="EMBL/GenBank/DDBJ databases">
        <title>Arsenicibacter rosenii gen. nov., sp. nov., an efficient arsenic-methylating bacterium isolated from an arsenic-contaminated paddy soil.</title>
        <authorList>
            <person name="Huang K."/>
        </authorList>
    </citation>
    <scope>NUCLEOTIDE SEQUENCE [LARGE SCALE GENOMIC DNA]</scope>
    <source>
        <strain evidence="1 2">SM-1</strain>
    </source>
</reference>
<keyword evidence="2" id="KW-1185">Reference proteome</keyword>
<sequence>MGRMGRLIIVGIWVISICFGCGSDVRPKLRRYEENPDGIQKNPLPEPKRLFLDNGKVRLGIDLNAGGAITYLAEGTSGVNMVNNADLGRQLQTSLYSGPVPYSVNGKDPVAKWIGLGWNPVQTGDVHNNPAQVISHQQTGNTQLYVKTIPNIWPLLAEPADCVMEHWIELRDNTVHVRSRTTINRADTTQYEARTQEAPCVYLNGPYTRIITYTGLNPFTNDVVNEFKPDHGITDRYATENWAALLNASGRGVGLYRANEFRFITAYFGAPGVGTEYDVSSSYMAAVPFEVLDHNRVYEFEYDLIIGSLDDIRQFAYRQTRPATVPDFRFSGSRARWFYYNTRDTGWPVGNELNVRWARTDTTKASFQIKSPAVYWKATDVPVLEIEAAFSTPATTARLSWRQPGDVDFLALPTRTLDFPITGDGVYRTYRISLAGKPGWQDIINQIGLEPTPGQPARSTATVRIRRIGLGR</sequence>
<dbReference type="Proteomes" id="UP000181790">
    <property type="component" value="Unassembled WGS sequence"/>
</dbReference>
<accession>A0A1S2VJL5</accession>
<gene>
    <name evidence="1" type="ORF">BLX24_12075</name>
</gene>
<evidence type="ECO:0000313" key="2">
    <source>
        <dbReference type="Proteomes" id="UP000181790"/>
    </source>
</evidence>
<dbReference type="AlphaFoldDB" id="A0A1S2VJL5"/>
<proteinExistence type="predicted"/>
<dbReference type="EMBL" id="MORL01000005">
    <property type="protein sequence ID" value="OIN58949.1"/>
    <property type="molecule type" value="Genomic_DNA"/>
</dbReference>
<evidence type="ECO:0000313" key="1">
    <source>
        <dbReference type="EMBL" id="OIN58949.1"/>
    </source>
</evidence>
<protein>
    <submittedName>
        <fullName evidence="1">Uncharacterized protein</fullName>
    </submittedName>
</protein>